<evidence type="ECO:0000256" key="5">
    <source>
        <dbReference type="ARBA" id="ARBA00022737"/>
    </source>
</evidence>
<dbReference type="InterPro" id="IPR001680">
    <property type="entry name" value="WD40_rpt"/>
</dbReference>
<keyword evidence="8" id="KW-0653">Protein transport</keyword>
<proteinExistence type="inferred from homology"/>
<accession>A0A0V0QUM9</accession>
<keyword evidence="5" id="KW-0677">Repeat</keyword>
<dbReference type="SMART" id="SM00320">
    <property type="entry name" value="WD40"/>
    <property type="match status" value="3"/>
</dbReference>
<feature type="region of interest" description="Disordered" evidence="10">
    <location>
        <begin position="812"/>
        <end position="1057"/>
    </location>
</feature>
<comment type="caution">
    <text evidence="12">The sequence shown here is derived from an EMBL/GenBank/DDBJ whole genome shotgun (WGS) entry which is preliminary data.</text>
</comment>
<dbReference type="InterPro" id="IPR040251">
    <property type="entry name" value="SEC31-like"/>
</dbReference>
<evidence type="ECO:0000256" key="9">
    <source>
        <dbReference type="PROSITE-ProRule" id="PRU00221"/>
    </source>
</evidence>
<dbReference type="PANTHER" id="PTHR13923">
    <property type="entry name" value="SEC31-RELATED PROTEIN"/>
    <property type="match status" value="1"/>
</dbReference>
<dbReference type="Proteomes" id="UP000054937">
    <property type="component" value="Unassembled WGS sequence"/>
</dbReference>
<evidence type="ECO:0000313" key="12">
    <source>
        <dbReference type="EMBL" id="KRX05918.1"/>
    </source>
</evidence>
<dbReference type="AlphaFoldDB" id="A0A0V0QUM9"/>
<evidence type="ECO:0000256" key="1">
    <source>
        <dbReference type="ARBA" id="ARBA00004240"/>
    </source>
</evidence>
<keyword evidence="6" id="KW-0256">Endoplasmic reticulum</keyword>
<name>A0A0V0QUM9_PSEPJ</name>
<keyword evidence="13" id="KW-1185">Reference proteome</keyword>
<keyword evidence="3" id="KW-0813">Transport</keyword>
<comment type="subcellular location">
    <subcellularLocation>
        <location evidence="1">Endoplasmic reticulum</location>
    </subcellularLocation>
</comment>
<dbReference type="Pfam" id="PF00400">
    <property type="entry name" value="WD40"/>
    <property type="match status" value="1"/>
</dbReference>
<organism evidence="12 13">
    <name type="scientific">Pseudocohnilembus persalinus</name>
    <name type="common">Ciliate</name>
    <dbReference type="NCBI Taxonomy" id="266149"/>
    <lineage>
        <taxon>Eukaryota</taxon>
        <taxon>Sar</taxon>
        <taxon>Alveolata</taxon>
        <taxon>Ciliophora</taxon>
        <taxon>Intramacronucleata</taxon>
        <taxon>Oligohymenophorea</taxon>
        <taxon>Scuticociliatia</taxon>
        <taxon>Philasterida</taxon>
        <taxon>Pseudocohnilembidae</taxon>
        <taxon>Pseudocohnilembus</taxon>
    </lineage>
</organism>
<evidence type="ECO:0000256" key="6">
    <source>
        <dbReference type="ARBA" id="ARBA00022824"/>
    </source>
</evidence>
<dbReference type="GO" id="GO:0007029">
    <property type="term" value="P:endoplasmic reticulum organization"/>
    <property type="evidence" value="ECO:0007669"/>
    <property type="project" value="TreeGrafter"/>
</dbReference>
<reference evidence="12 13" key="1">
    <citation type="journal article" date="2015" name="Sci. Rep.">
        <title>Genome of the facultative scuticociliatosis pathogen Pseudocohnilembus persalinus provides insight into its virulence through horizontal gene transfer.</title>
        <authorList>
            <person name="Xiong J."/>
            <person name="Wang G."/>
            <person name="Cheng J."/>
            <person name="Tian M."/>
            <person name="Pan X."/>
            <person name="Warren A."/>
            <person name="Jiang C."/>
            <person name="Yuan D."/>
            <person name="Miao W."/>
        </authorList>
    </citation>
    <scope>NUCLEOTIDE SEQUENCE [LARGE SCALE GENOMIC DNA]</scope>
    <source>
        <strain evidence="12">36N120E</strain>
    </source>
</reference>
<keyword evidence="4 9" id="KW-0853">WD repeat</keyword>
<dbReference type="GO" id="GO:0005198">
    <property type="term" value="F:structural molecule activity"/>
    <property type="evidence" value="ECO:0007669"/>
    <property type="project" value="TreeGrafter"/>
</dbReference>
<dbReference type="Gene3D" id="1.25.40.1030">
    <property type="match status" value="1"/>
</dbReference>
<evidence type="ECO:0000256" key="4">
    <source>
        <dbReference type="ARBA" id="ARBA00022574"/>
    </source>
</evidence>
<dbReference type="FunCoup" id="A0A0V0QUM9">
    <property type="interactions" value="130"/>
</dbReference>
<dbReference type="Pfam" id="PF12931">
    <property type="entry name" value="TPR_Sec16"/>
    <property type="match status" value="1"/>
</dbReference>
<evidence type="ECO:0000256" key="10">
    <source>
        <dbReference type="SAM" id="MobiDB-lite"/>
    </source>
</evidence>
<gene>
    <name evidence="12" type="ORF">PPERSA_03855</name>
</gene>
<dbReference type="PROSITE" id="PS00678">
    <property type="entry name" value="WD_REPEATS_1"/>
    <property type="match status" value="1"/>
</dbReference>
<evidence type="ECO:0000256" key="2">
    <source>
        <dbReference type="ARBA" id="ARBA00009358"/>
    </source>
</evidence>
<dbReference type="InterPro" id="IPR024298">
    <property type="entry name" value="Sec16_Sec23-bd"/>
</dbReference>
<dbReference type="PANTHER" id="PTHR13923:SF11">
    <property type="entry name" value="SECRETORY 31, ISOFORM D"/>
    <property type="match status" value="1"/>
</dbReference>
<sequence length="1057" mass="119600">MSVLKEVHNGGIVAWNFQDKSQHLFATASISDNNEQGNILQIFKFDNLDKSKTPIQLAQIELSGPCNSMTWSTFGVDQGFPQGLIILGMQNSSVLLIDANQAIESQGAHAIIHEETEMFDNLTPIETLQYNPLKPNLIAIGGEYVFIMDIQLVDGAIDPNFFQPDISNNPHENSTVTAVSWNQKIPHILASASQNGITVIWDLKTNKPIKSFGGNASGELQNVSLAWSPDIPTCLAKSDEQQKSLEIQLWDLRNPKGPVMILEKGHNMHISCISWCTQDPQLLLSGSHDCKVICWNVKNQEQISIEQFDEPIKNVQWSLIKNLYAVTLQSGRVLLKSLHNDDSSIAPPLWYTPLVGASFSANGDLAFFHQKFRNQIRIMNNAANEENQQQSDCQIQEFLDLDEFFEQLSANDNISDVCQWKQKRFQLDTNATFIWNLLDGISQGNSEKLIEILGFDLENIQKKAEIYTGRSHRKVVEEQTPTNIKSHSTFKEQITEMNEEDAMNFFDNMAQESNKVSEPIKDPRQSGNFQRLASSTQGEEIYAQETISKNINWDAGIEKIIKQNLVISNYEGAIDVAMKLGRQAEALLIAYSQGKEIFEQTMKDYFVSNTDVFVKNVIRNVVYKNNTELVQSYQLASWKECVGILLSSVGYESDEFKSLLNDLGDRFIQEKKDEKSAIYCYILGNNFNKITEIYYKNILSLRYGSLNRKTLITNYLQILVVLNRILNTQYQSNIQFNKMIYEISRYLFDENLIIATYSVLLEGDHDRPEISFFKDQLFQSNTLLLSGFYDAPQVPYTVRPPKANIHQHQNIKSGNQFGHGGNKPVGNQFNQFNNQKKANMPQPPINKFNDNNAKNPFNQQKNPVSEMNQPPINNNKNQVNNFNTGPFNQQGQNSNSNFSTAATNNNPFNPNNTQNLNSSQGTKSYAPPPVAKKEKTPSQKAKYVPPPVLDKGNAKPKNPFQNQAQNPNQQQQKQINQQQQVNQAFNPNLNSSLNQSHNDSFYQQQNKQQHPNPPNNPVKHNFAPPPVNQNRAQPPVARPPQNQGNKGGNLPPPPMKR</sequence>
<evidence type="ECO:0000256" key="8">
    <source>
        <dbReference type="ARBA" id="ARBA00022927"/>
    </source>
</evidence>
<dbReference type="GO" id="GO:0030127">
    <property type="term" value="C:COPII vesicle coat"/>
    <property type="evidence" value="ECO:0007669"/>
    <property type="project" value="TreeGrafter"/>
</dbReference>
<dbReference type="EMBL" id="LDAU01000103">
    <property type="protein sequence ID" value="KRX05918.1"/>
    <property type="molecule type" value="Genomic_DNA"/>
</dbReference>
<feature type="compositionally biased region" description="Low complexity" evidence="10">
    <location>
        <begin position="868"/>
        <end position="920"/>
    </location>
</feature>
<evidence type="ECO:0000259" key="11">
    <source>
        <dbReference type="Pfam" id="PF12931"/>
    </source>
</evidence>
<feature type="repeat" description="WD" evidence="9">
    <location>
        <begin position="169"/>
        <end position="211"/>
    </location>
</feature>
<dbReference type="GO" id="GO:0070971">
    <property type="term" value="C:endoplasmic reticulum exit site"/>
    <property type="evidence" value="ECO:0007669"/>
    <property type="project" value="TreeGrafter"/>
</dbReference>
<feature type="domain" description="Sec16 Sec23-binding" evidence="11">
    <location>
        <begin position="561"/>
        <end position="691"/>
    </location>
</feature>
<dbReference type="InParanoid" id="A0A0V0QUM9"/>
<keyword evidence="7" id="KW-0931">ER-Golgi transport</keyword>
<dbReference type="GO" id="GO:0015031">
    <property type="term" value="P:protein transport"/>
    <property type="evidence" value="ECO:0007669"/>
    <property type="project" value="UniProtKB-KW"/>
</dbReference>
<dbReference type="OrthoDB" id="542917at2759"/>
<dbReference type="SUPFAM" id="SSF50978">
    <property type="entry name" value="WD40 repeat-like"/>
    <property type="match status" value="1"/>
</dbReference>
<dbReference type="InterPro" id="IPR036322">
    <property type="entry name" value="WD40_repeat_dom_sf"/>
</dbReference>
<evidence type="ECO:0000313" key="13">
    <source>
        <dbReference type="Proteomes" id="UP000054937"/>
    </source>
</evidence>
<dbReference type="GO" id="GO:0090110">
    <property type="term" value="P:COPII-coated vesicle cargo loading"/>
    <property type="evidence" value="ECO:0007669"/>
    <property type="project" value="TreeGrafter"/>
</dbReference>
<feature type="compositionally biased region" description="Low complexity" evidence="10">
    <location>
        <begin position="956"/>
        <end position="988"/>
    </location>
</feature>
<dbReference type="PROSITE" id="PS50082">
    <property type="entry name" value="WD_REPEATS_2"/>
    <property type="match status" value="2"/>
</dbReference>
<dbReference type="OMA" id="WLERPCG"/>
<evidence type="ECO:0000256" key="7">
    <source>
        <dbReference type="ARBA" id="ARBA00022892"/>
    </source>
</evidence>
<feature type="compositionally biased region" description="Polar residues" evidence="10">
    <location>
        <begin position="989"/>
        <end position="1002"/>
    </location>
</feature>
<dbReference type="InterPro" id="IPR015943">
    <property type="entry name" value="WD40/YVTN_repeat-like_dom_sf"/>
</dbReference>
<comment type="similarity">
    <text evidence="2">Belongs to the WD repeat SEC31 family.</text>
</comment>
<dbReference type="InterPro" id="IPR019775">
    <property type="entry name" value="WD40_repeat_CS"/>
</dbReference>
<dbReference type="Gene3D" id="2.130.10.10">
    <property type="entry name" value="YVTN repeat-like/Quinoprotein amine dehydrogenase"/>
    <property type="match status" value="1"/>
</dbReference>
<protein>
    <submittedName>
        <fullName evidence="12">WD40-repeat-containing domain</fullName>
    </submittedName>
</protein>
<evidence type="ECO:0000256" key="3">
    <source>
        <dbReference type="ARBA" id="ARBA00022448"/>
    </source>
</evidence>
<feature type="compositionally biased region" description="Polar residues" evidence="10">
    <location>
        <begin position="848"/>
        <end position="867"/>
    </location>
</feature>
<feature type="repeat" description="WD" evidence="9">
    <location>
        <begin position="263"/>
        <end position="305"/>
    </location>
</feature>